<evidence type="ECO:0000256" key="1">
    <source>
        <dbReference type="SAM" id="MobiDB-lite"/>
    </source>
</evidence>
<evidence type="ECO:0000313" key="2">
    <source>
        <dbReference type="EMBL" id="RQM12761.1"/>
    </source>
</evidence>
<dbReference type="EMBL" id="QKXF01000310">
    <property type="protein sequence ID" value="RQM12761.1"/>
    <property type="molecule type" value="Genomic_DNA"/>
</dbReference>
<feature type="region of interest" description="Disordered" evidence="1">
    <location>
        <begin position="50"/>
        <end position="70"/>
    </location>
</feature>
<evidence type="ECO:0000313" key="3">
    <source>
        <dbReference type="Proteomes" id="UP000286097"/>
    </source>
</evidence>
<gene>
    <name evidence="2" type="ORF">DD237_007114</name>
</gene>
<name>A0A425C6V3_9STRA</name>
<proteinExistence type="predicted"/>
<sequence length="94" mass="10372">MMAAILSRILPSAKYKLLLGPSNWKDLLTLLEVIGARGEPSGNAIKLAVQETSSSISENDSTPQPPQKRQRLLQAEKENIPVRVMCSVQFLQQV</sequence>
<comment type="caution">
    <text evidence="2">The sequence shown here is derived from an EMBL/GenBank/DDBJ whole genome shotgun (WGS) entry which is preliminary data.</text>
</comment>
<dbReference type="VEuPathDB" id="FungiDB:DD237_007114"/>
<dbReference type="AlphaFoldDB" id="A0A425C6V3"/>
<accession>A0A425C6V3</accession>
<protein>
    <submittedName>
        <fullName evidence="2">Uncharacterized protein</fullName>
    </submittedName>
</protein>
<dbReference type="Proteomes" id="UP000286097">
    <property type="component" value="Unassembled WGS sequence"/>
</dbReference>
<organism evidence="2 3">
    <name type="scientific">Peronospora effusa</name>
    <dbReference type="NCBI Taxonomy" id="542832"/>
    <lineage>
        <taxon>Eukaryota</taxon>
        <taxon>Sar</taxon>
        <taxon>Stramenopiles</taxon>
        <taxon>Oomycota</taxon>
        <taxon>Peronosporomycetes</taxon>
        <taxon>Peronosporales</taxon>
        <taxon>Peronosporaceae</taxon>
        <taxon>Peronospora</taxon>
    </lineage>
</organism>
<reference evidence="2 3" key="1">
    <citation type="submission" date="2018-06" db="EMBL/GenBank/DDBJ databases">
        <title>Comparative genomics of downy mildews reveals potential adaptations to biotrophy.</title>
        <authorList>
            <person name="Fletcher K."/>
            <person name="Klosterman S.J."/>
            <person name="Derevnina L."/>
            <person name="Martin F."/>
            <person name="Koike S."/>
            <person name="Reyes Chin-Wo S."/>
            <person name="Mou B."/>
            <person name="Michelmore R."/>
        </authorList>
    </citation>
    <scope>NUCLEOTIDE SEQUENCE [LARGE SCALE GENOMIC DNA]</scope>
    <source>
        <strain evidence="2 3">R13</strain>
    </source>
</reference>
<feature type="compositionally biased region" description="Polar residues" evidence="1">
    <location>
        <begin position="50"/>
        <end position="62"/>
    </location>
</feature>